<organism evidence="2 3">
    <name type="scientific">Pleurotus ostreatus (strain PC15)</name>
    <name type="common">Oyster mushroom</name>
    <dbReference type="NCBI Taxonomy" id="1137138"/>
    <lineage>
        <taxon>Eukaryota</taxon>
        <taxon>Fungi</taxon>
        <taxon>Dikarya</taxon>
        <taxon>Basidiomycota</taxon>
        <taxon>Agaricomycotina</taxon>
        <taxon>Agaricomycetes</taxon>
        <taxon>Agaricomycetidae</taxon>
        <taxon>Agaricales</taxon>
        <taxon>Pleurotineae</taxon>
        <taxon>Pleurotaceae</taxon>
        <taxon>Pleurotus</taxon>
    </lineage>
</organism>
<evidence type="ECO:0000313" key="3">
    <source>
        <dbReference type="Proteomes" id="UP000027073"/>
    </source>
</evidence>
<dbReference type="EMBL" id="KL198012">
    <property type="protein sequence ID" value="KDQ23686.1"/>
    <property type="molecule type" value="Genomic_DNA"/>
</dbReference>
<dbReference type="Pfam" id="PF00724">
    <property type="entry name" value="Oxidored_FMN"/>
    <property type="match status" value="1"/>
</dbReference>
<proteinExistence type="predicted"/>
<dbReference type="GO" id="GO:0010181">
    <property type="term" value="F:FMN binding"/>
    <property type="evidence" value="ECO:0007669"/>
    <property type="project" value="InterPro"/>
</dbReference>
<dbReference type="InterPro" id="IPR045247">
    <property type="entry name" value="Oye-like"/>
</dbReference>
<protein>
    <recommendedName>
        <fullName evidence="1">NADH:flavin oxidoreductase/NADH oxidase N-terminal domain-containing protein</fullName>
    </recommendedName>
</protein>
<reference evidence="3" key="1">
    <citation type="journal article" date="2014" name="Proc. Natl. Acad. Sci. U.S.A.">
        <title>Extensive sampling of basidiomycete genomes demonstrates inadequacy of the white-rot/brown-rot paradigm for wood decay fungi.</title>
        <authorList>
            <person name="Riley R."/>
            <person name="Salamov A.A."/>
            <person name="Brown D.W."/>
            <person name="Nagy L.G."/>
            <person name="Floudas D."/>
            <person name="Held B.W."/>
            <person name="Levasseur A."/>
            <person name="Lombard V."/>
            <person name="Morin E."/>
            <person name="Otillar R."/>
            <person name="Lindquist E.A."/>
            <person name="Sun H."/>
            <person name="LaButti K.M."/>
            <person name="Schmutz J."/>
            <person name="Jabbour D."/>
            <person name="Luo H."/>
            <person name="Baker S.E."/>
            <person name="Pisabarro A.G."/>
            <person name="Walton J.D."/>
            <person name="Blanchette R.A."/>
            <person name="Henrissat B."/>
            <person name="Martin F."/>
            <person name="Cullen D."/>
            <person name="Hibbett D.S."/>
            <person name="Grigoriev I.V."/>
        </authorList>
    </citation>
    <scope>NUCLEOTIDE SEQUENCE [LARGE SCALE GENOMIC DNA]</scope>
    <source>
        <strain evidence="3">PC15</strain>
    </source>
</reference>
<evidence type="ECO:0000313" key="2">
    <source>
        <dbReference type="EMBL" id="KDQ23686.1"/>
    </source>
</evidence>
<dbReference type="Gene3D" id="3.20.20.70">
    <property type="entry name" value="Aldolase class I"/>
    <property type="match status" value="1"/>
</dbReference>
<dbReference type="InterPro" id="IPR001155">
    <property type="entry name" value="OxRdtase_FMN_N"/>
</dbReference>
<dbReference type="PANTHER" id="PTHR22893:SF91">
    <property type="entry name" value="NADPH DEHYDROGENASE 2-RELATED"/>
    <property type="match status" value="1"/>
</dbReference>
<dbReference type="CDD" id="cd02933">
    <property type="entry name" value="OYE_like_FMN"/>
    <property type="match status" value="1"/>
</dbReference>
<evidence type="ECO:0000259" key="1">
    <source>
        <dbReference type="Pfam" id="PF00724"/>
    </source>
</evidence>
<dbReference type="HOGENOM" id="CLU_012153_0_0_1"/>
<dbReference type="VEuPathDB" id="FungiDB:PLEOSDRAFT_1048243"/>
<dbReference type="OrthoDB" id="276546at2759"/>
<dbReference type="STRING" id="1137138.A0A067NIU3"/>
<dbReference type="AlphaFoldDB" id="A0A067NIU3"/>
<dbReference type="FunFam" id="3.20.20.70:FF:000138">
    <property type="entry name" value="NADPH dehydrogenase 1"/>
    <property type="match status" value="1"/>
</dbReference>
<dbReference type="InterPro" id="IPR013785">
    <property type="entry name" value="Aldolase_TIM"/>
</dbReference>
<sequence>MTPAQSIPSLFHPIKVGRLTLQHRVVLCPLTRCRATKSEQMPILPIVRDYYAQRASAPGTLLITEGTIIAPEAGGLDNVPGIWSDEQIGAWKQITDAVHDQGSHIYMQLWALGRCANPSILNAQNIPYVSASAIPLKTSPSAIPCPLTIAEIKELAQSFGRAASNAVNKAGFDGVEVHGASGYLMDQFLQDTSNKRKDEYGGSVKGRTRFALEVLEVVTKEVGQDRTAIRISPWSKFNDMRMEDPKPTFSYLVTQIRERFPNLSYVHVVEPRVADMNIRKDSDLSEDEENDFLRKIWAPRPFIVAGGYTRELALKGAEKGDIIASGRLFLSNPDLVLRWRKDLPLNAYDRSTFYAHGDASGTGYVDYPFASE</sequence>
<name>A0A067NIU3_PLEO1</name>
<gene>
    <name evidence="2" type="ORF">PLEOSDRAFT_1048243</name>
</gene>
<dbReference type="PANTHER" id="PTHR22893">
    <property type="entry name" value="NADH OXIDOREDUCTASE-RELATED"/>
    <property type="match status" value="1"/>
</dbReference>
<dbReference type="InParanoid" id="A0A067NIU3"/>
<feature type="domain" description="NADH:flavin oxidoreductase/NADH oxidase N-terminal" evidence="1">
    <location>
        <begin position="9"/>
        <end position="346"/>
    </location>
</feature>
<dbReference type="FunCoup" id="A0A067NIU3">
    <property type="interactions" value="259"/>
</dbReference>
<dbReference type="GO" id="GO:0016491">
    <property type="term" value="F:oxidoreductase activity"/>
    <property type="evidence" value="ECO:0007669"/>
    <property type="project" value="InterPro"/>
</dbReference>
<dbReference type="Proteomes" id="UP000027073">
    <property type="component" value="Unassembled WGS sequence"/>
</dbReference>
<dbReference type="SUPFAM" id="SSF51395">
    <property type="entry name" value="FMN-linked oxidoreductases"/>
    <property type="match status" value="1"/>
</dbReference>
<accession>A0A067NIU3</accession>